<reference evidence="3" key="1">
    <citation type="submission" date="2017-02" db="EMBL/GenBank/DDBJ databases">
        <authorList>
            <person name="Varghese N."/>
            <person name="Submissions S."/>
        </authorList>
    </citation>
    <scope>NUCLEOTIDE SEQUENCE [LARGE SCALE GENOMIC DNA]</scope>
    <source>
        <strain evidence="3">DSM 23546</strain>
    </source>
</reference>
<evidence type="ECO:0000313" key="2">
    <source>
        <dbReference type="EMBL" id="SKB59122.1"/>
    </source>
</evidence>
<dbReference type="RefSeq" id="WP_079512760.1">
    <property type="nucleotide sequence ID" value="NZ_FUYL01000006.1"/>
</dbReference>
<dbReference type="EMBL" id="FUYL01000006">
    <property type="protein sequence ID" value="SKB59122.1"/>
    <property type="molecule type" value="Genomic_DNA"/>
</dbReference>
<dbReference type="Proteomes" id="UP000190339">
    <property type="component" value="Unassembled WGS sequence"/>
</dbReference>
<keyword evidence="1" id="KW-0732">Signal</keyword>
<sequence>MKNVILIVVFALFSLNLEAQQQKTGIENDVKVGTMLTINKPSTQEYMHIQFPRRNIIIKRGGIVNMNNISGKEVVVSKIGENRKGVVVVTLKRADGRKFFNSFPIVKANLNDALAAGELVL</sequence>
<dbReference type="AlphaFoldDB" id="A0A1T5CI08"/>
<feature type="chain" id="PRO_5013364079" description="Dihydroorotase" evidence="1">
    <location>
        <begin position="20"/>
        <end position="121"/>
    </location>
</feature>
<name>A0A1T5CI08_9FLAO</name>
<proteinExistence type="predicted"/>
<evidence type="ECO:0000313" key="3">
    <source>
        <dbReference type="Proteomes" id="UP000190339"/>
    </source>
</evidence>
<evidence type="ECO:0000256" key="1">
    <source>
        <dbReference type="SAM" id="SignalP"/>
    </source>
</evidence>
<accession>A0A1T5CI08</accession>
<keyword evidence="3" id="KW-1185">Reference proteome</keyword>
<feature type="signal peptide" evidence="1">
    <location>
        <begin position="1"/>
        <end position="19"/>
    </location>
</feature>
<gene>
    <name evidence="2" type="ORF">SAMN05660866_02317</name>
</gene>
<dbReference type="STRING" id="561365.SAMN05660866_02317"/>
<evidence type="ECO:0008006" key="4">
    <source>
        <dbReference type="Google" id="ProtNLM"/>
    </source>
</evidence>
<protein>
    <recommendedName>
        <fullName evidence="4">Dihydroorotase</fullName>
    </recommendedName>
</protein>
<organism evidence="2 3">
    <name type="scientific">Maribacter arcticus</name>
    <dbReference type="NCBI Taxonomy" id="561365"/>
    <lineage>
        <taxon>Bacteria</taxon>
        <taxon>Pseudomonadati</taxon>
        <taxon>Bacteroidota</taxon>
        <taxon>Flavobacteriia</taxon>
        <taxon>Flavobacteriales</taxon>
        <taxon>Flavobacteriaceae</taxon>
        <taxon>Maribacter</taxon>
    </lineage>
</organism>